<feature type="domain" description="HTH tetR-type" evidence="5">
    <location>
        <begin position="11"/>
        <end position="71"/>
    </location>
</feature>
<keyword evidence="8" id="KW-1185">Reference proteome</keyword>
<dbReference type="KEGG" id="bsau:DWV08_14695"/>
<dbReference type="GO" id="GO:0000976">
    <property type="term" value="F:transcription cis-regulatory region binding"/>
    <property type="evidence" value="ECO:0007669"/>
    <property type="project" value="TreeGrafter"/>
</dbReference>
<evidence type="ECO:0000259" key="5">
    <source>
        <dbReference type="PROSITE" id="PS50977"/>
    </source>
</evidence>
<dbReference type="InterPro" id="IPR025996">
    <property type="entry name" value="MT1864/Rv1816-like_C"/>
</dbReference>
<evidence type="ECO:0000313" key="8">
    <source>
        <dbReference type="Proteomes" id="UP000254236"/>
    </source>
</evidence>
<protein>
    <submittedName>
        <fullName evidence="7">TetR/AcrR family transcriptional regulator</fullName>
    </submittedName>
</protein>
<name>A0A345YS33_9MICO</name>
<dbReference type="RefSeq" id="WP_115414482.1">
    <property type="nucleotide sequence ID" value="NZ_CP031356.1"/>
</dbReference>
<dbReference type="EMBL" id="QSWH01000004">
    <property type="protein sequence ID" value="RRR22450.1"/>
    <property type="molecule type" value="Genomic_DNA"/>
</dbReference>
<dbReference type="EMBL" id="CP031356">
    <property type="protein sequence ID" value="AXK46735.1"/>
    <property type="molecule type" value="Genomic_DNA"/>
</dbReference>
<dbReference type="Proteomes" id="UP000282185">
    <property type="component" value="Unassembled WGS sequence"/>
</dbReference>
<dbReference type="InterPro" id="IPR009057">
    <property type="entry name" value="Homeodomain-like_sf"/>
</dbReference>
<evidence type="ECO:0000313" key="7">
    <source>
        <dbReference type="EMBL" id="RRR22450.1"/>
    </source>
</evidence>
<dbReference type="Gene3D" id="1.10.357.10">
    <property type="entry name" value="Tetracycline Repressor, domain 2"/>
    <property type="match status" value="1"/>
</dbReference>
<reference evidence="6 8" key="1">
    <citation type="submission" date="2018-07" db="EMBL/GenBank/DDBJ databases">
        <title>Brachybacterium saurashtrense DSM 23186 genome sequence.</title>
        <authorList>
            <person name="Guo L."/>
        </authorList>
    </citation>
    <scope>NUCLEOTIDE SEQUENCE [LARGE SCALE GENOMIC DNA]</scope>
    <source>
        <strain evidence="6 8">DSM 23186</strain>
    </source>
</reference>
<evidence type="ECO:0000256" key="4">
    <source>
        <dbReference type="PROSITE-ProRule" id="PRU00335"/>
    </source>
</evidence>
<dbReference type="PROSITE" id="PS50977">
    <property type="entry name" value="HTH_TETR_2"/>
    <property type="match status" value="1"/>
</dbReference>
<keyword evidence="1" id="KW-0805">Transcription regulation</keyword>
<accession>A0A345YS33</accession>
<dbReference type="SUPFAM" id="SSF48498">
    <property type="entry name" value="Tetracyclin repressor-like, C-terminal domain"/>
    <property type="match status" value="1"/>
</dbReference>
<proteinExistence type="predicted"/>
<evidence type="ECO:0000256" key="3">
    <source>
        <dbReference type="ARBA" id="ARBA00023163"/>
    </source>
</evidence>
<dbReference type="InterPro" id="IPR050109">
    <property type="entry name" value="HTH-type_TetR-like_transc_reg"/>
</dbReference>
<feature type="DNA-binding region" description="H-T-H motif" evidence="4">
    <location>
        <begin position="34"/>
        <end position="53"/>
    </location>
</feature>
<dbReference type="PANTHER" id="PTHR30055:SF220">
    <property type="entry name" value="TETR-FAMILY REGULATORY PROTEIN"/>
    <property type="match status" value="1"/>
</dbReference>
<keyword evidence="2 4" id="KW-0238">DNA-binding</keyword>
<organism evidence="7 9">
    <name type="scientific">Brachybacterium saurashtrense</name>
    <dbReference type="NCBI Taxonomy" id="556288"/>
    <lineage>
        <taxon>Bacteria</taxon>
        <taxon>Bacillati</taxon>
        <taxon>Actinomycetota</taxon>
        <taxon>Actinomycetes</taxon>
        <taxon>Micrococcales</taxon>
        <taxon>Dermabacteraceae</taxon>
        <taxon>Brachybacterium</taxon>
    </lineage>
</organism>
<dbReference type="Pfam" id="PF00440">
    <property type="entry name" value="TetR_N"/>
    <property type="match status" value="1"/>
</dbReference>
<reference evidence="7 9" key="2">
    <citation type="submission" date="2018-08" db="EMBL/GenBank/DDBJ databases">
        <title>Brachybacterium saurashtrense DSM 23186.</title>
        <authorList>
            <person name="Li Y."/>
        </authorList>
    </citation>
    <scope>NUCLEOTIDE SEQUENCE [LARGE SCALE GENOMIC DNA]</scope>
    <source>
        <strain evidence="7 9">DSM 23186</strain>
    </source>
</reference>
<evidence type="ECO:0000256" key="2">
    <source>
        <dbReference type="ARBA" id="ARBA00023125"/>
    </source>
</evidence>
<gene>
    <name evidence="6" type="ORF">DWV08_14695</name>
    <name evidence="7" type="ORF">DXU92_09315</name>
</gene>
<dbReference type="GO" id="GO:0003700">
    <property type="term" value="F:DNA-binding transcription factor activity"/>
    <property type="evidence" value="ECO:0007669"/>
    <property type="project" value="TreeGrafter"/>
</dbReference>
<dbReference type="Proteomes" id="UP000254236">
    <property type="component" value="Chromosome"/>
</dbReference>
<dbReference type="SUPFAM" id="SSF46689">
    <property type="entry name" value="Homeodomain-like"/>
    <property type="match status" value="1"/>
</dbReference>
<dbReference type="AlphaFoldDB" id="A0A345YS33"/>
<dbReference type="InterPro" id="IPR036271">
    <property type="entry name" value="Tet_transcr_reg_TetR-rel_C_sf"/>
</dbReference>
<dbReference type="PANTHER" id="PTHR30055">
    <property type="entry name" value="HTH-TYPE TRANSCRIPTIONAL REGULATOR RUTR"/>
    <property type="match status" value="1"/>
</dbReference>
<keyword evidence="3" id="KW-0804">Transcription</keyword>
<dbReference type="OrthoDB" id="3173376at2"/>
<dbReference type="InterPro" id="IPR001647">
    <property type="entry name" value="HTH_TetR"/>
</dbReference>
<sequence>MTERSRPYHHGDLRAALVDAALGIARIGGPSGVSLREATRRAGVSPSAAYRHFAGRSHLLDAVASEIQQRMAARMRERMRAPAHADAQEQALQSLRGVGLGYIGFAVDEPGWFETAFFGSLREGAAAGIAVAADGADGPVAAEGDPPAVPPPFALLVEALDECVRAGVLAPERRPGAEFVCWSAVHGCAELVLHGPLRGADETLVGQVSARVVDDIIAGVR</sequence>
<evidence type="ECO:0000313" key="6">
    <source>
        <dbReference type="EMBL" id="AXK46735.1"/>
    </source>
</evidence>
<evidence type="ECO:0000313" key="9">
    <source>
        <dbReference type="Proteomes" id="UP000282185"/>
    </source>
</evidence>
<evidence type="ECO:0000256" key="1">
    <source>
        <dbReference type="ARBA" id="ARBA00023015"/>
    </source>
</evidence>
<dbReference type="Pfam" id="PF13305">
    <property type="entry name" value="TetR_C_33"/>
    <property type="match status" value="1"/>
</dbReference>